<proteinExistence type="predicted"/>
<feature type="signal peptide" evidence="1">
    <location>
        <begin position="1"/>
        <end position="21"/>
    </location>
</feature>
<dbReference type="InterPro" id="IPR047589">
    <property type="entry name" value="DUF11_rpt"/>
</dbReference>
<dbReference type="InterPro" id="IPR001434">
    <property type="entry name" value="OmcB-like_DUF11"/>
</dbReference>
<evidence type="ECO:0000313" key="3">
    <source>
        <dbReference type="EMBL" id="RPD89702.1"/>
    </source>
</evidence>
<dbReference type="NCBIfam" id="TIGR01451">
    <property type="entry name" value="B_ant_repeat"/>
    <property type="match status" value="1"/>
</dbReference>
<evidence type="ECO:0000259" key="2">
    <source>
        <dbReference type="Pfam" id="PF01345"/>
    </source>
</evidence>
<name>A0A3N4N0C3_9FLAO</name>
<protein>
    <submittedName>
        <fullName evidence="3">DUF11 domain-containing protein</fullName>
    </submittedName>
</protein>
<evidence type="ECO:0000256" key="1">
    <source>
        <dbReference type="SAM" id="SignalP"/>
    </source>
</evidence>
<dbReference type="OrthoDB" id="9805017at2"/>
<sequence>MKKIKFILVIIIFFAIGKTFAQSIAVTPGTDLPAEVIACGESATFKFRVYGPTVANEKIEVQLPLESEFLGLVSPASGVTVDATDFKKPIFNIVNALAGPSNFIDIEYSVLTGCTIVLDPELTHTLVSNPTISKTVDYPTIQYSVLEVNSAIVPSSASLNVNETQNFTFTIGNDPVSTNAYSTNIYAYITHSTNVEVTYSGSGVFIDGSGSPSGGMITSIIVLGPSDIATVGDNDNKFEKNESIDITIAAKLLGCPLGAGETITYRAGYGGCLAATTACLTGNESTSGIALASGAPDLHTEVVKKAWPSPSNSDTAEFLFRNDGTGSGDIHNLTFDLGFSNGGAVYIPSDYVMYSWSNFSVNGTTVANSGAQGSFTDFNFTTDPDGPGVGLEDLDGDGIYNDLPVGHSFVLTNELTYNYLVDTGNGTECDAMNRGYSIVRWAYSYTTSCGNSNSQNVPNNSLNTWRPWSFYNMRYSSFVENSSSGSSNFVPGDTFDFRIQQRSNPSISTLNIPGMYWEIHYTLPSGISPNGNGTWGGQPLNLVSYNSTTGVAIYSSNSAPTNYKTNITHDPIIPLQVDTACSGSFVGSIEYEYHLIGDATYEPVDLCGTGPTFTVACGGSGPSVCVSNFSFDRTTFGYTDNTETTPVTAATPGVRTDHALEGDMVRWHVEVDVNENDLTFLNALLEYDTKNWFGTQADGGIKAINIEYQPSGGGASTISTNLGQYNYIEDNSGKTNHIVDLHGGDFSSINIGAGDKFIIDVDLKVSEEASITDTFFEKLTGILVSSPAESLSNPTRHTCNYLTEEFGVLEMRTTPSTDLRQQSTTFDGCGVINTGVRYNISNYSKEGDLFPNEFRNFGHVRRADILVPIGVDYVPGSSFYVPYPNQFVQAIGDPIITYNYEPGFNRYTWVNSGTWQKGKESLSWGIKEIRFQVVPNCNVDEWSYSGDRFGITILPTSEVEYFRNVTNPGRIVNPVRRAIPRPTQYIPLTYTVTSPTATVTTDTNTATWIVNINNTSSGGGILNNTWIAIEVPNDNIVPTLWSGGTEIPLTDYGTGKYWAQLGDITASGEQLEIRSNEFTVCGTDTFNVTVGQNCSSYPTDPDTGYPLSDGSGNYICNTLTIPLTLSTQEPSVNVSTVLGVPPASYDFCAIVPYEIAVNNAANGYAYKLSAEIRLPVGMILDNTSGVLMYDGTAYSVDQAQVTYDAPTNTYTVDISGISSPISGTNGLPGVSASTSNQFELIFDTSFDCDYVSGSKIGTQIIGESSCGAPLDPSQGQSEIKTNPVNVTQVPSDINYAVDVTSTDNLLQACGQTEVIDVNIFNQGVVTDGSIETIVATIDDAFNYVSGSFIAGVNSPSGEPTVTVNSVTGERVLTWTMPNGVASGSSISFSFEVEVVSPEEVSCTDYDLNVSTRVEQFIDCSSTGGVSCPAINSITAQEDEQLTIEKSTLSISSASTNSVVNGGNLEISAGFSLENTSAIDLAAGTVVSAYDDVNNNGSYDAGDVLLKSKTLTNPISAGSSVDDTIDFSVAIARGCNIILVVNTTNNPCICDITETSIGCNADLSLRKVVDNSNPDQGDNITFTLTVTNSGTSAPSNIVVKDIIPTDFTYNHPNFSTPQGTVTFTGGELEWDLGGFVLPVGDSISLTYTVTVDNCGEFVNQAEITNSSLNDPDSTPNNGN</sequence>
<dbReference type="RefSeq" id="WP_123899355.1">
    <property type="nucleotide sequence ID" value="NZ_RPFJ01000119.1"/>
</dbReference>
<dbReference type="Proteomes" id="UP000270856">
    <property type="component" value="Unassembled WGS sequence"/>
</dbReference>
<feature type="domain" description="DUF11" evidence="2">
    <location>
        <begin position="1561"/>
        <end position="1676"/>
    </location>
</feature>
<evidence type="ECO:0000313" key="4">
    <source>
        <dbReference type="Proteomes" id="UP000270856"/>
    </source>
</evidence>
<feature type="chain" id="PRO_5018161799" evidence="1">
    <location>
        <begin position="22"/>
        <end position="1678"/>
    </location>
</feature>
<gene>
    <name evidence="3" type="ORF">EGM88_15805</name>
</gene>
<comment type="caution">
    <text evidence="3">The sequence shown here is derived from an EMBL/GenBank/DDBJ whole genome shotgun (WGS) entry which is preliminary data.</text>
</comment>
<keyword evidence="4" id="KW-1185">Reference proteome</keyword>
<dbReference type="EMBL" id="RPFJ01000119">
    <property type="protein sequence ID" value="RPD89702.1"/>
    <property type="molecule type" value="Genomic_DNA"/>
</dbReference>
<keyword evidence="1" id="KW-0732">Signal</keyword>
<accession>A0A3N4N0C3</accession>
<reference evidence="3 4" key="1">
    <citation type="submission" date="2018-11" db="EMBL/GenBank/DDBJ databases">
        <title>Aureibaculum marinum gen. nov., sp. nov., a member of the family Flavobacteriaceae isolated from the Bohai Sea.</title>
        <authorList>
            <person name="Ji X."/>
        </authorList>
    </citation>
    <scope>NUCLEOTIDE SEQUENCE [LARGE SCALE GENOMIC DNA]</scope>
    <source>
        <strain evidence="3 4">BH-SD17</strain>
    </source>
</reference>
<organism evidence="3 4">
    <name type="scientific">Aureibaculum marinum</name>
    <dbReference type="NCBI Taxonomy" id="2487930"/>
    <lineage>
        <taxon>Bacteria</taxon>
        <taxon>Pseudomonadati</taxon>
        <taxon>Bacteroidota</taxon>
        <taxon>Flavobacteriia</taxon>
        <taxon>Flavobacteriales</taxon>
        <taxon>Flavobacteriaceae</taxon>
        <taxon>Aureibaculum</taxon>
    </lineage>
</organism>
<dbReference type="Pfam" id="PF01345">
    <property type="entry name" value="DUF11"/>
    <property type="match status" value="1"/>
</dbReference>